<dbReference type="Pfam" id="PF13155">
    <property type="entry name" value="Toprim_2"/>
    <property type="match status" value="1"/>
</dbReference>
<dbReference type="AlphaFoldDB" id="A0A1H7JD76"/>
<evidence type="ECO:0000256" key="5">
    <source>
        <dbReference type="ARBA" id="ARBA00022705"/>
    </source>
</evidence>
<dbReference type="SMART" id="SM00493">
    <property type="entry name" value="TOPRIM"/>
    <property type="match status" value="1"/>
</dbReference>
<protein>
    <submittedName>
        <fullName evidence="12">DNA primase, catalytic core</fullName>
    </submittedName>
</protein>
<evidence type="ECO:0000256" key="6">
    <source>
        <dbReference type="ARBA" id="ARBA00022723"/>
    </source>
</evidence>
<dbReference type="EMBL" id="FOAS01000004">
    <property type="protein sequence ID" value="SEK72591.1"/>
    <property type="molecule type" value="Genomic_DNA"/>
</dbReference>
<dbReference type="GO" id="GO:0003677">
    <property type="term" value="F:DNA binding"/>
    <property type="evidence" value="ECO:0007669"/>
    <property type="project" value="InterPro"/>
</dbReference>
<dbReference type="GO" id="GO:0003899">
    <property type="term" value="F:DNA-directed RNA polymerase activity"/>
    <property type="evidence" value="ECO:0007669"/>
    <property type="project" value="InterPro"/>
</dbReference>
<keyword evidence="5" id="KW-0235">DNA replication</keyword>
<keyword evidence="1" id="KW-0240">DNA-directed RNA polymerase</keyword>
<dbReference type="SUPFAM" id="SSF57783">
    <property type="entry name" value="Zinc beta-ribbon"/>
    <property type="match status" value="1"/>
</dbReference>
<reference evidence="12 13" key="1">
    <citation type="submission" date="2016-10" db="EMBL/GenBank/DDBJ databases">
        <authorList>
            <person name="de Groot N.N."/>
        </authorList>
    </citation>
    <scope>NUCLEOTIDE SEQUENCE [LARGE SCALE GENOMIC DNA]</scope>
    <source>
        <strain evidence="12 13">JCM 19513</strain>
    </source>
</reference>
<dbReference type="InterPro" id="IPR037068">
    <property type="entry name" value="DNA_primase_core_N_sf"/>
</dbReference>
<keyword evidence="4" id="KW-0548">Nucleotidyltransferase</keyword>
<evidence type="ECO:0000313" key="12">
    <source>
        <dbReference type="EMBL" id="SEK72591.1"/>
    </source>
</evidence>
<dbReference type="GO" id="GO:0006269">
    <property type="term" value="P:DNA replication, synthesis of primer"/>
    <property type="evidence" value="ECO:0007669"/>
    <property type="project" value="UniProtKB-KW"/>
</dbReference>
<evidence type="ECO:0000256" key="4">
    <source>
        <dbReference type="ARBA" id="ARBA00022695"/>
    </source>
</evidence>
<dbReference type="InterPro" id="IPR034151">
    <property type="entry name" value="TOPRIM_DnaG_bac"/>
</dbReference>
<evidence type="ECO:0000256" key="10">
    <source>
        <dbReference type="SAM" id="MobiDB-lite"/>
    </source>
</evidence>
<dbReference type="InterPro" id="IPR002694">
    <property type="entry name" value="Znf_CHC2"/>
</dbReference>
<dbReference type="GO" id="GO:0000428">
    <property type="term" value="C:DNA-directed RNA polymerase complex"/>
    <property type="evidence" value="ECO:0007669"/>
    <property type="project" value="UniProtKB-KW"/>
</dbReference>
<dbReference type="Gene3D" id="3.90.580.10">
    <property type="entry name" value="Zinc finger, CHC2-type domain"/>
    <property type="match status" value="1"/>
</dbReference>
<dbReference type="Proteomes" id="UP000185766">
    <property type="component" value="Unassembled WGS sequence"/>
</dbReference>
<dbReference type="RefSeq" id="WP_074866096.1">
    <property type="nucleotide sequence ID" value="NZ_FOAS01000004.1"/>
</dbReference>
<keyword evidence="8" id="KW-0862">Zinc</keyword>
<organism evidence="12 13">
    <name type="scientific">Atopomonas hussainii</name>
    <dbReference type="NCBI Taxonomy" id="1429083"/>
    <lineage>
        <taxon>Bacteria</taxon>
        <taxon>Pseudomonadati</taxon>
        <taxon>Pseudomonadota</taxon>
        <taxon>Gammaproteobacteria</taxon>
        <taxon>Pseudomonadales</taxon>
        <taxon>Pseudomonadaceae</taxon>
        <taxon>Atopomonas</taxon>
    </lineage>
</organism>
<dbReference type="CDD" id="cd03364">
    <property type="entry name" value="TOPRIM_DnaG_primases"/>
    <property type="match status" value="1"/>
</dbReference>
<dbReference type="GO" id="GO:0005737">
    <property type="term" value="C:cytoplasm"/>
    <property type="evidence" value="ECO:0007669"/>
    <property type="project" value="TreeGrafter"/>
</dbReference>
<dbReference type="SMART" id="SM00400">
    <property type="entry name" value="ZnF_CHCC"/>
    <property type="match status" value="1"/>
</dbReference>
<dbReference type="InterPro" id="IPR006171">
    <property type="entry name" value="TOPRIM_dom"/>
</dbReference>
<dbReference type="PROSITE" id="PS50880">
    <property type="entry name" value="TOPRIM"/>
    <property type="match status" value="1"/>
</dbReference>
<keyword evidence="6" id="KW-0479">Metal-binding</keyword>
<keyword evidence="7" id="KW-0863">Zinc-finger</keyword>
<evidence type="ECO:0000256" key="3">
    <source>
        <dbReference type="ARBA" id="ARBA00022679"/>
    </source>
</evidence>
<dbReference type="Pfam" id="PF01807">
    <property type="entry name" value="Zn_ribbon_DnaG"/>
    <property type="match status" value="1"/>
</dbReference>
<evidence type="ECO:0000256" key="9">
    <source>
        <dbReference type="ARBA" id="ARBA00023163"/>
    </source>
</evidence>
<evidence type="ECO:0000256" key="1">
    <source>
        <dbReference type="ARBA" id="ARBA00022478"/>
    </source>
</evidence>
<name>A0A1H7JD76_9GAMM</name>
<dbReference type="Gene3D" id="3.40.1360.10">
    <property type="match status" value="1"/>
</dbReference>
<evidence type="ECO:0000313" key="13">
    <source>
        <dbReference type="Proteomes" id="UP000185766"/>
    </source>
</evidence>
<gene>
    <name evidence="12" type="ORF">SAMN05216214_104239</name>
</gene>
<accession>A0A1H7JD76</accession>
<feature type="domain" description="Toprim" evidence="11">
    <location>
        <begin position="268"/>
        <end position="351"/>
    </location>
</feature>
<dbReference type="InterPro" id="IPR050219">
    <property type="entry name" value="DnaG_primase"/>
</dbReference>
<keyword evidence="13" id="KW-1185">Reference proteome</keyword>
<evidence type="ECO:0000256" key="8">
    <source>
        <dbReference type="ARBA" id="ARBA00022833"/>
    </source>
</evidence>
<feature type="region of interest" description="Disordered" evidence="10">
    <location>
        <begin position="971"/>
        <end position="1012"/>
    </location>
</feature>
<dbReference type="SUPFAM" id="SSF56731">
    <property type="entry name" value="DNA primase core"/>
    <property type="match status" value="1"/>
</dbReference>
<dbReference type="GO" id="GO:0008270">
    <property type="term" value="F:zinc ion binding"/>
    <property type="evidence" value="ECO:0007669"/>
    <property type="project" value="UniProtKB-KW"/>
</dbReference>
<dbReference type="InterPro" id="IPR036977">
    <property type="entry name" value="DNA_primase_Znf_CHC2"/>
</dbReference>
<evidence type="ECO:0000259" key="11">
    <source>
        <dbReference type="PROSITE" id="PS50880"/>
    </source>
</evidence>
<proteinExistence type="predicted"/>
<sequence length="1030" mass="112147">MARIPEAELARLKREVSLVRLVQSQGHALERRGKDFVMRCVFHDESTASLSISPEKNLYHCFGCGAAGSVIDWVMKTQGVSLPHAVQLLRNDAPLDSSEKVGVARSQARHLPPLAAGSSELEAAALLQSVAEFYHGNLKQSPEALAYLEARGLNHPELIERFQLGYANKTLTYRLPAGHTLAGKQVRQQLQAVGVLRPTGHEHLNGCLIVPVIGLEGGANSEQANRVVQLYGRRLLPNNKIPAGQSRHLYLAAPLRGVWNEAALLAGGEVILCESLIDAMTFWCAGYRNVIAAYGVKGFSQDHWQALQHHGTQRVIIAFDRDEAGDAAAAKLGEELRGAGIEVFRLLFPQGLDANGFALQVESPAQALGELLQRAVWQGKGVATDEVIFAPAKISATGENPDSVFADAKISPADDTSFLAAAPQAAAVSESETPLAPVPGVLVCESNSPAEQFSENAQGDLLLTVADRHWRVRGWKKNLGPEQMRVNVQVRREASERAEAAYYVDSFDLYAAKARYSYLKQAGSELGVAEEILKRDLGQLLLKLEGLQEAAIQAALAPKNPTPTLSTEDEKTALELLRAPNLIERIEADLARCGVVGESSNLLAGYLAAVSRKLDQPLAVLIQSSSAAGKSSLMDAVLNLMPEEERIQYSAMTGQSLFYLGETDLQHRILAIAEEEGVRQAAYALKLLQSDGELTIASTGKDEASGNLVTKQYRVQGPVMLMLTTTAIDIDEELLNRCLVLTINESREQTEAIHAAQRRKQTLDGLLADAEKQAITRLHQNAQRLLKPLAVVNPFADQLTFLSDKTRTRRDHMKYLTLIRAIALLHQHQRPIKHIEHRGQRLAYLEATAGDIALANRLAHDILGRTLDELPPQTRRLLGLLQGWVKSHSQAQGLKAHELRFSRKDVRAATGWGDTQLKIHLGRLSELEYLQLYRRGLAHEYSLNYDGDGRDQAHLMGLLDADLLDNKAARSGLEQERSAPGRALVGTRSEAGKTAPGQAQPELEAGPVGLNGQAPIRLTHNAAAALSSAG</sequence>
<evidence type="ECO:0000256" key="2">
    <source>
        <dbReference type="ARBA" id="ARBA00022515"/>
    </source>
</evidence>
<dbReference type="GO" id="GO:1990077">
    <property type="term" value="C:primosome complex"/>
    <property type="evidence" value="ECO:0007669"/>
    <property type="project" value="UniProtKB-KW"/>
</dbReference>
<evidence type="ECO:0000256" key="7">
    <source>
        <dbReference type="ARBA" id="ARBA00022771"/>
    </source>
</evidence>
<keyword evidence="9" id="KW-0804">Transcription</keyword>
<dbReference type="Gene3D" id="3.90.980.10">
    <property type="entry name" value="DNA primase, catalytic core, N-terminal domain"/>
    <property type="match status" value="1"/>
</dbReference>
<keyword evidence="2" id="KW-0639">Primosome</keyword>
<keyword evidence="3" id="KW-0808">Transferase</keyword>
<dbReference type="PANTHER" id="PTHR30313">
    <property type="entry name" value="DNA PRIMASE"/>
    <property type="match status" value="1"/>
</dbReference>
<dbReference type="PANTHER" id="PTHR30313:SF2">
    <property type="entry name" value="DNA PRIMASE"/>
    <property type="match status" value="1"/>
</dbReference>